<sequence length="65" mass="6904">MTHQSIALAQARALVADPVAATAAGFTARTLAWAALKSQRGHTCRWLRQQVSTLDAPYLGPEDAA</sequence>
<dbReference type="RefSeq" id="WP_263846869.1">
    <property type="nucleotide sequence ID" value="NZ_JAOWKW010000001.1"/>
</dbReference>
<keyword evidence="2" id="KW-1185">Reference proteome</keyword>
<dbReference type="Proteomes" id="UP001526166">
    <property type="component" value="Unassembled WGS sequence"/>
</dbReference>
<reference evidence="1 2" key="1">
    <citation type="submission" date="2022-10" db="EMBL/GenBank/DDBJ databases">
        <title>Sinirhodobacter sp. nov., isolated from ocean surface sediments.</title>
        <authorList>
            <person name="He W."/>
            <person name="Wang L."/>
            <person name="Zhang D.-F."/>
        </authorList>
    </citation>
    <scope>NUCLEOTIDE SEQUENCE [LARGE SCALE GENOMIC DNA]</scope>
    <source>
        <strain evidence="1 2">WL0115</strain>
    </source>
</reference>
<comment type="caution">
    <text evidence="1">The sequence shown here is derived from an EMBL/GenBank/DDBJ whole genome shotgun (WGS) entry which is preliminary data.</text>
</comment>
<proteinExistence type="predicted"/>
<organism evidence="1 2">
    <name type="scientific">Sedimentimonas flavescens</name>
    <dbReference type="NCBI Taxonomy" id="2851012"/>
    <lineage>
        <taxon>Bacteria</taxon>
        <taxon>Pseudomonadati</taxon>
        <taxon>Pseudomonadota</taxon>
        <taxon>Alphaproteobacteria</taxon>
        <taxon>Rhodobacterales</taxon>
        <taxon>Rhodobacter group</taxon>
        <taxon>Sedimentimonas</taxon>
    </lineage>
</organism>
<gene>
    <name evidence="1" type="ORF">OE699_01860</name>
</gene>
<protein>
    <submittedName>
        <fullName evidence="1">Uncharacterized protein</fullName>
    </submittedName>
</protein>
<evidence type="ECO:0000313" key="2">
    <source>
        <dbReference type="Proteomes" id="UP001526166"/>
    </source>
</evidence>
<evidence type="ECO:0000313" key="1">
    <source>
        <dbReference type="EMBL" id="MCV2877584.1"/>
    </source>
</evidence>
<name>A0ABT2ZVN7_9RHOB</name>
<accession>A0ABT2ZVN7</accession>
<dbReference type="EMBL" id="JAOWKW010000001">
    <property type="protein sequence ID" value="MCV2877584.1"/>
    <property type="molecule type" value="Genomic_DNA"/>
</dbReference>